<protein>
    <recommendedName>
        <fullName evidence="3">VWFA domain-containing protein</fullName>
    </recommendedName>
</protein>
<dbReference type="InterPro" id="IPR002035">
    <property type="entry name" value="VWF_A"/>
</dbReference>
<dbReference type="EMBL" id="CP013862">
    <property type="protein sequence ID" value="ALX47202.1"/>
    <property type="molecule type" value="Genomic_DNA"/>
</dbReference>
<feature type="coiled-coil region" evidence="1">
    <location>
        <begin position="333"/>
        <end position="363"/>
    </location>
</feature>
<dbReference type="OrthoDB" id="9783818at2"/>
<proteinExistence type="predicted"/>
<evidence type="ECO:0000256" key="2">
    <source>
        <dbReference type="SAM" id="MobiDB-lite"/>
    </source>
</evidence>
<feature type="region of interest" description="Disordered" evidence="2">
    <location>
        <begin position="28"/>
        <end position="61"/>
    </location>
</feature>
<name>A0A0U3W1Y2_9BACI</name>
<keyword evidence="1" id="KW-0175">Coiled coil</keyword>
<feature type="domain" description="VWFA" evidence="3">
    <location>
        <begin position="165"/>
        <end position="353"/>
    </location>
</feature>
<dbReference type="SUPFAM" id="SSF53300">
    <property type="entry name" value="vWA-like"/>
    <property type="match status" value="1"/>
</dbReference>
<dbReference type="Proteomes" id="UP000050331">
    <property type="component" value="Chromosome"/>
</dbReference>
<dbReference type="Gene3D" id="3.40.50.410">
    <property type="entry name" value="von Willebrand factor, type A domain"/>
    <property type="match status" value="1"/>
</dbReference>
<gene>
    <name evidence="4" type="ORF">AOX59_00460</name>
</gene>
<dbReference type="InterPro" id="IPR036465">
    <property type="entry name" value="vWFA_dom_sf"/>
</dbReference>
<organism evidence="4 5">
    <name type="scientific">Lentibacillus amyloliquefaciens</name>
    <dbReference type="NCBI Taxonomy" id="1472767"/>
    <lineage>
        <taxon>Bacteria</taxon>
        <taxon>Bacillati</taxon>
        <taxon>Bacillota</taxon>
        <taxon>Bacilli</taxon>
        <taxon>Bacillales</taxon>
        <taxon>Bacillaceae</taxon>
        <taxon>Lentibacillus</taxon>
    </lineage>
</organism>
<dbReference type="KEGG" id="lao:AOX59_00460"/>
<dbReference type="Pfam" id="PF13519">
    <property type="entry name" value="VWA_2"/>
    <property type="match status" value="1"/>
</dbReference>
<evidence type="ECO:0000256" key="1">
    <source>
        <dbReference type="SAM" id="Coils"/>
    </source>
</evidence>
<dbReference type="AlphaFoldDB" id="A0A0U3W1Y2"/>
<evidence type="ECO:0000313" key="4">
    <source>
        <dbReference type="EMBL" id="ALX47202.1"/>
    </source>
</evidence>
<dbReference type="PROSITE" id="PS51257">
    <property type="entry name" value="PROKAR_LIPOPROTEIN"/>
    <property type="match status" value="1"/>
</dbReference>
<accession>A0A0U3W1Y2</accession>
<dbReference type="STRING" id="1472767.AOX59_00460"/>
<dbReference type="PROSITE" id="PS50234">
    <property type="entry name" value="VWFA"/>
    <property type="match status" value="1"/>
</dbReference>
<evidence type="ECO:0000259" key="3">
    <source>
        <dbReference type="PROSITE" id="PS50234"/>
    </source>
</evidence>
<reference evidence="4 5" key="1">
    <citation type="submission" date="2016-01" db="EMBL/GenBank/DDBJ databases">
        <title>Complete genome sequence of strain Lentibacillus amyloliquefaciens LAM0015T isolated from saline sediment.</title>
        <authorList>
            <person name="Wang J.-L."/>
            <person name="He M.-X."/>
        </authorList>
    </citation>
    <scope>NUCLEOTIDE SEQUENCE [LARGE SCALE GENOMIC DNA]</scope>
    <source>
        <strain evidence="4 5">LAM0015</strain>
    </source>
</reference>
<dbReference type="RefSeq" id="WP_068440266.1">
    <property type="nucleotide sequence ID" value="NZ_CP013862.1"/>
</dbReference>
<sequence>MFKKLFFMIVFITLLGIMVACSSESIQESSGAKDSETKEAKNTDSNNTNQEETDAGWDDLLSTPELPKTIADIATQSSGQLANLNLTNTNTREEDTKKAMKVFEQLPKLKEGASEEKMDAYWRKLMYLFHKDYPEPNNMIEELKYSRFGSPEIEDERFQFKQNLNVEIILDASGSMAGMVDGKPKMEAAKESIESFASSLPEGANVGLRVYGHKGTGSDSDKELSCNSSDLVYELQNYDANQFDKALNKFQPAGWTPIALALKKAKEDLSEYPAKNSTNIIYLVSDGVATCGGDPVKVAQNLADSDINPIVNVLGFNVESEGQQQLQEISEKIEGVFTTIQNQEQLKEQLEKAKNIADKWEQWKTNAGYEASSQYYQQDTDILGFMNDWNGNNVDESYNISRALSRLEEAGYISEDAHDYISAKSDERNNQIDKYTNTLQEDLNNINEKNFEEAKKQITEKYDENTNN</sequence>
<keyword evidence="5" id="KW-1185">Reference proteome</keyword>
<evidence type="ECO:0000313" key="5">
    <source>
        <dbReference type="Proteomes" id="UP000050331"/>
    </source>
</evidence>
<feature type="compositionally biased region" description="Basic and acidic residues" evidence="2">
    <location>
        <begin position="31"/>
        <end position="42"/>
    </location>
</feature>
<dbReference type="SMART" id="SM00327">
    <property type="entry name" value="VWA"/>
    <property type="match status" value="1"/>
</dbReference>